<evidence type="ECO:0000313" key="2">
    <source>
        <dbReference type="Proteomes" id="UP000182761"/>
    </source>
</evidence>
<evidence type="ECO:0000313" key="1">
    <source>
        <dbReference type="EMBL" id="CVK17168.1"/>
    </source>
</evidence>
<dbReference type="AlphaFoldDB" id="A0A0X3ATF2"/>
<dbReference type="STRING" id="1586267.GCA_001418685_02033"/>
<gene>
    <name evidence="1" type="ORF">Ga0061079_1187</name>
</gene>
<protein>
    <recommendedName>
        <fullName evidence="3">Lipoprotein</fullName>
    </recommendedName>
</protein>
<dbReference type="RefSeq" id="WP_055426335.1">
    <property type="nucleotide sequence ID" value="NZ_FCOR01000018.1"/>
</dbReference>
<reference evidence="1 2" key="1">
    <citation type="submission" date="2016-01" db="EMBL/GenBank/DDBJ databases">
        <authorList>
            <person name="McClelland M."/>
            <person name="Jain A."/>
            <person name="Saraogi P."/>
            <person name="Mendelson R."/>
            <person name="Westerman R."/>
            <person name="SanMiguel P."/>
            <person name="Csonka L."/>
        </authorList>
    </citation>
    <scope>NUCLEOTIDE SEQUENCE [LARGE SCALE GENOMIC DNA]</scope>
    <source>
        <strain evidence="1 2">R-53146</strain>
    </source>
</reference>
<organism evidence="1 2">
    <name type="scientific">Apibacter mensalis</name>
    <dbReference type="NCBI Taxonomy" id="1586267"/>
    <lineage>
        <taxon>Bacteria</taxon>
        <taxon>Pseudomonadati</taxon>
        <taxon>Bacteroidota</taxon>
        <taxon>Flavobacteriia</taxon>
        <taxon>Flavobacteriales</taxon>
        <taxon>Weeksellaceae</taxon>
        <taxon>Apibacter</taxon>
    </lineage>
</organism>
<dbReference type="EMBL" id="FCOR01000018">
    <property type="protein sequence ID" value="CVK17168.1"/>
    <property type="molecule type" value="Genomic_DNA"/>
</dbReference>
<proteinExistence type="predicted"/>
<sequence>MKKSNIIILFFLVLITISCNFSKKSKLEYELKKIYNKQIKKQKTSEGLVYELNYSNNIGDVKRDTRLITNFTDRILNSNQTEKYLDTPGDNYSTLNDIYYWDTPEIRVFLKATRSLSSDNKIFYVVTEK</sequence>
<keyword evidence="2" id="KW-1185">Reference proteome</keyword>
<accession>A0A0X3ATF2</accession>
<evidence type="ECO:0008006" key="3">
    <source>
        <dbReference type="Google" id="ProtNLM"/>
    </source>
</evidence>
<dbReference type="Proteomes" id="UP000182761">
    <property type="component" value="Unassembled WGS sequence"/>
</dbReference>
<name>A0A0X3ATF2_9FLAO</name>
<dbReference type="PROSITE" id="PS51257">
    <property type="entry name" value="PROKAR_LIPOPROTEIN"/>
    <property type="match status" value="1"/>
</dbReference>